<dbReference type="Proteomes" id="UP000192247">
    <property type="component" value="Unassembled WGS sequence"/>
</dbReference>
<organism evidence="2 3">
    <name type="scientific">Tropilaelaps mercedesae</name>
    <dbReference type="NCBI Taxonomy" id="418985"/>
    <lineage>
        <taxon>Eukaryota</taxon>
        <taxon>Metazoa</taxon>
        <taxon>Ecdysozoa</taxon>
        <taxon>Arthropoda</taxon>
        <taxon>Chelicerata</taxon>
        <taxon>Arachnida</taxon>
        <taxon>Acari</taxon>
        <taxon>Parasitiformes</taxon>
        <taxon>Mesostigmata</taxon>
        <taxon>Gamasina</taxon>
        <taxon>Dermanyssoidea</taxon>
        <taxon>Laelapidae</taxon>
        <taxon>Tropilaelaps</taxon>
    </lineage>
</organism>
<name>A0A1V9X1A6_9ACAR</name>
<evidence type="ECO:0008006" key="4">
    <source>
        <dbReference type="Google" id="ProtNLM"/>
    </source>
</evidence>
<protein>
    <recommendedName>
        <fullName evidence="4">Secreted protein</fullName>
    </recommendedName>
</protein>
<proteinExistence type="predicted"/>
<gene>
    <name evidence="2" type="ORF">BIW11_13669</name>
</gene>
<keyword evidence="3" id="KW-1185">Reference proteome</keyword>
<feature type="signal peptide" evidence="1">
    <location>
        <begin position="1"/>
        <end position="20"/>
    </location>
</feature>
<dbReference type="EMBL" id="MNPL01029598">
    <property type="protein sequence ID" value="OQR67196.1"/>
    <property type="molecule type" value="Genomic_DNA"/>
</dbReference>
<comment type="caution">
    <text evidence="2">The sequence shown here is derived from an EMBL/GenBank/DDBJ whole genome shotgun (WGS) entry which is preliminary data.</text>
</comment>
<evidence type="ECO:0000313" key="2">
    <source>
        <dbReference type="EMBL" id="OQR67196.1"/>
    </source>
</evidence>
<dbReference type="InParanoid" id="A0A1V9X1A6"/>
<reference evidence="2 3" key="1">
    <citation type="journal article" date="2017" name="Gigascience">
        <title>Draft genome of the honey bee ectoparasitic mite, Tropilaelaps mercedesae, is shaped by the parasitic life history.</title>
        <authorList>
            <person name="Dong X."/>
            <person name="Armstrong S.D."/>
            <person name="Xia D."/>
            <person name="Makepeace B.L."/>
            <person name="Darby A.C."/>
            <person name="Kadowaki T."/>
        </authorList>
    </citation>
    <scope>NUCLEOTIDE SEQUENCE [LARGE SCALE GENOMIC DNA]</scope>
    <source>
        <strain evidence="2">Wuxi-XJTLU</strain>
    </source>
</reference>
<feature type="chain" id="PRO_5013297529" description="Secreted protein" evidence="1">
    <location>
        <begin position="21"/>
        <end position="116"/>
    </location>
</feature>
<keyword evidence="1" id="KW-0732">Signal</keyword>
<sequence length="116" mass="12944">MSIFLLLLLLGTDVWFRCEALDAPRRPAMYANGSSRSFRRVRTTISWVNRRSVQASGRLVQWNASSTTQPWGGFAQSPNELRSSLRKFSAEHMPMRSCSAVESAELVVVGLTPGQI</sequence>
<dbReference type="AlphaFoldDB" id="A0A1V9X1A6"/>
<accession>A0A1V9X1A6</accession>
<evidence type="ECO:0000313" key="3">
    <source>
        <dbReference type="Proteomes" id="UP000192247"/>
    </source>
</evidence>
<evidence type="ECO:0000256" key="1">
    <source>
        <dbReference type="SAM" id="SignalP"/>
    </source>
</evidence>